<dbReference type="SUPFAM" id="SSF53383">
    <property type="entry name" value="PLP-dependent transferases"/>
    <property type="match status" value="1"/>
</dbReference>
<dbReference type="EMBL" id="JADLQX010000018">
    <property type="protein sequence ID" value="MBF6300417.1"/>
    <property type="molecule type" value="Genomic_DNA"/>
</dbReference>
<dbReference type="Gene3D" id="3.40.640.10">
    <property type="entry name" value="Type I PLP-dependent aspartate aminotransferase-like (Major domain)"/>
    <property type="match status" value="1"/>
</dbReference>
<comment type="cofactor">
    <cofactor evidence="1">
        <name>pyridoxal 5'-phosphate</name>
        <dbReference type="ChEBI" id="CHEBI:597326"/>
    </cofactor>
</comment>
<dbReference type="GO" id="GO:0008483">
    <property type="term" value="F:transaminase activity"/>
    <property type="evidence" value="ECO:0007669"/>
    <property type="project" value="UniProtKB-KW"/>
</dbReference>
<keyword evidence="2" id="KW-0663">Pyridoxal phosphate</keyword>
<keyword evidence="3" id="KW-0808">Transferase</keyword>
<dbReference type="InterPro" id="IPR000653">
    <property type="entry name" value="DegT/StrS_aminotransferase"/>
</dbReference>
<reference evidence="3 4" key="1">
    <citation type="submission" date="2020-10" db="EMBL/GenBank/DDBJ databases">
        <title>Identification of Nocardia species via Next-generation sequencing and recognition of intraspecies genetic diversity.</title>
        <authorList>
            <person name="Li P."/>
            <person name="Li P."/>
            <person name="Lu B."/>
        </authorList>
    </citation>
    <scope>NUCLEOTIDE SEQUENCE [LARGE SCALE GENOMIC DNA]</scope>
    <source>
        <strain evidence="3 4">BJ06-0157</strain>
    </source>
</reference>
<keyword evidence="3" id="KW-0032">Aminotransferase</keyword>
<comment type="similarity">
    <text evidence="2">Belongs to the DegT/DnrJ/EryC1 family.</text>
</comment>
<gene>
    <name evidence="3" type="ORF">IU459_23135</name>
</gene>
<dbReference type="InterPro" id="IPR015422">
    <property type="entry name" value="PyrdxlP-dep_Trfase_small"/>
</dbReference>
<dbReference type="Pfam" id="PF01041">
    <property type="entry name" value="DegT_DnrJ_EryC1"/>
    <property type="match status" value="1"/>
</dbReference>
<protein>
    <submittedName>
        <fullName evidence="3">DegT/DnrJ/EryC1/StrS family aminotransferase</fullName>
    </submittedName>
</protein>
<sequence length="369" mass="38868">MIPPFTAAVPYGEIAHVLAAVEQILRSGRLVLGEHTEAFEAAVAEMADARYAVAVNSGSTALEIIFRALEVRNRVVLVPANTNYATAAAAIHAGAQLQLYDSGLYPDIADIQQRLTPDTAAVVVVHIGGYMSPDLPRLARMCERAGVALIEDAAHAHGSNLAGTPAGGFGYAAAWSFFATKVVSTGGEGGAITTDDPDLNRVARMCRNQGKNRDGQHVMAGNSWRMTEIGAAIGSAQLAHLHRDTIGRRTVIDRYTTGLGGHGLTFPAISGRSQVSGHKCVAVLDSGVHRAALRGVVAEHGVELARGVYEAPLHRQPILAGLNVGDGFPAADDFAGRHICLPLWRAMDHATVEQIIGAVATSIDTICKR</sequence>
<evidence type="ECO:0000313" key="4">
    <source>
        <dbReference type="Proteomes" id="UP000702209"/>
    </source>
</evidence>
<dbReference type="Proteomes" id="UP000702209">
    <property type="component" value="Unassembled WGS sequence"/>
</dbReference>
<name>A0ABS0CUX6_9NOCA</name>
<comment type="caution">
    <text evidence="3">The sequence shown here is derived from an EMBL/GenBank/DDBJ whole genome shotgun (WGS) entry which is preliminary data.</text>
</comment>
<proteinExistence type="inferred from homology"/>
<dbReference type="Gene3D" id="3.90.1150.10">
    <property type="entry name" value="Aspartate Aminotransferase, domain 1"/>
    <property type="match status" value="1"/>
</dbReference>
<evidence type="ECO:0000313" key="3">
    <source>
        <dbReference type="EMBL" id="MBF6300417.1"/>
    </source>
</evidence>
<dbReference type="RefSeq" id="WP_195131663.1">
    <property type="nucleotide sequence ID" value="NZ_JADLQX010000018.1"/>
</dbReference>
<dbReference type="PIRSF" id="PIRSF000390">
    <property type="entry name" value="PLP_StrS"/>
    <property type="match status" value="1"/>
</dbReference>
<keyword evidence="4" id="KW-1185">Reference proteome</keyword>
<evidence type="ECO:0000256" key="1">
    <source>
        <dbReference type="ARBA" id="ARBA00001933"/>
    </source>
</evidence>
<dbReference type="PANTHER" id="PTHR30244:SF34">
    <property type="entry name" value="DTDP-4-AMINO-4,6-DIDEOXYGALACTOSE TRANSAMINASE"/>
    <property type="match status" value="1"/>
</dbReference>
<dbReference type="InterPro" id="IPR015421">
    <property type="entry name" value="PyrdxlP-dep_Trfase_major"/>
</dbReference>
<accession>A0ABS0CUX6</accession>
<evidence type="ECO:0000256" key="2">
    <source>
        <dbReference type="RuleBase" id="RU004508"/>
    </source>
</evidence>
<dbReference type="InterPro" id="IPR015424">
    <property type="entry name" value="PyrdxlP-dep_Trfase"/>
</dbReference>
<dbReference type="PANTHER" id="PTHR30244">
    <property type="entry name" value="TRANSAMINASE"/>
    <property type="match status" value="1"/>
</dbReference>
<organism evidence="3 4">
    <name type="scientific">Nocardia amamiensis</name>
    <dbReference type="NCBI Taxonomy" id="404578"/>
    <lineage>
        <taxon>Bacteria</taxon>
        <taxon>Bacillati</taxon>
        <taxon>Actinomycetota</taxon>
        <taxon>Actinomycetes</taxon>
        <taxon>Mycobacteriales</taxon>
        <taxon>Nocardiaceae</taxon>
        <taxon>Nocardia</taxon>
    </lineage>
</organism>